<protein>
    <submittedName>
        <fullName evidence="2">Crp/Fnr family transcriptional regulator</fullName>
    </submittedName>
</protein>
<proteinExistence type="predicted"/>
<sequence length="195" mass="22892">MSDFQPLLDYIKTFIELTKEEEAYFLSLLVLTKVKKRQFIVQPNFVCQHMNYVREGAMRSYLVDDKGIEHTIALAIEGWWINDCNSYIFQEPATFFVQALENSVIIQLSYQSEQLLLANIPKFERFFRITARCEVATIQKRVLSNISQSAEQRYEDFAMRYPALLNRIPQYAIASYLGFTTEFLSKIRNKKLKKG</sequence>
<dbReference type="Proteomes" id="UP001241110">
    <property type="component" value="Unassembled WGS sequence"/>
</dbReference>
<accession>A0AAE3QV75</accession>
<comment type="caution">
    <text evidence="2">The sequence shown here is derived from an EMBL/GenBank/DDBJ whole genome shotgun (WGS) entry which is preliminary data.</text>
</comment>
<feature type="domain" description="Cyclic nucleotide-binding" evidence="1">
    <location>
        <begin position="33"/>
        <end position="112"/>
    </location>
</feature>
<dbReference type="RefSeq" id="WP_313988400.1">
    <property type="nucleotide sequence ID" value="NZ_JASJOS010000021.1"/>
</dbReference>
<dbReference type="EMBL" id="JASJOS010000021">
    <property type="protein sequence ID" value="MDJ1485616.1"/>
    <property type="molecule type" value="Genomic_DNA"/>
</dbReference>
<dbReference type="Gene3D" id="2.60.120.10">
    <property type="entry name" value="Jelly Rolls"/>
    <property type="match status" value="1"/>
</dbReference>
<evidence type="ECO:0000259" key="1">
    <source>
        <dbReference type="Pfam" id="PF00027"/>
    </source>
</evidence>
<reference evidence="2" key="1">
    <citation type="submission" date="2023-05" db="EMBL/GenBank/DDBJ databases">
        <authorList>
            <person name="Zhang X."/>
        </authorList>
    </citation>
    <scope>NUCLEOTIDE SEQUENCE</scope>
    <source>
        <strain evidence="2">YF14B1</strain>
    </source>
</reference>
<dbReference type="InterPro" id="IPR018490">
    <property type="entry name" value="cNMP-bd_dom_sf"/>
</dbReference>
<dbReference type="AlphaFoldDB" id="A0AAE3QV75"/>
<name>A0AAE3QV75_9BACT</name>
<gene>
    <name evidence="2" type="ORF">QNI16_34315</name>
</gene>
<dbReference type="InterPro" id="IPR000595">
    <property type="entry name" value="cNMP-bd_dom"/>
</dbReference>
<evidence type="ECO:0000313" key="3">
    <source>
        <dbReference type="Proteomes" id="UP001241110"/>
    </source>
</evidence>
<evidence type="ECO:0000313" key="2">
    <source>
        <dbReference type="EMBL" id="MDJ1485616.1"/>
    </source>
</evidence>
<organism evidence="2 3">
    <name type="scientific">Xanthocytophaga flava</name>
    <dbReference type="NCBI Taxonomy" id="3048013"/>
    <lineage>
        <taxon>Bacteria</taxon>
        <taxon>Pseudomonadati</taxon>
        <taxon>Bacteroidota</taxon>
        <taxon>Cytophagia</taxon>
        <taxon>Cytophagales</taxon>
        <taxon>Rhodocytophagaceae</taxon>
        <taxon>Xanthocytophaga</taxon>
    </lineage>
</organism>
<dbReference type="SUPFAM" id="SSF51206">
    <property type="entry name" value="cAMP-binding domain-like"/>
    <property type="match status" value="1"/>
</dbReference>
<dbReference type="InterPro" id="IPR014710">
    <property type="entry name" value="RmlC-like_jellyroll"/>
</dbReference>
<dbReference type="Pfam" id="PF00027">
    <property type="entry name" value="cNMP_binding"/>
    <property type="match status" value="1"/>
</dbReference>